<dbReference type="PANTHER" id="PTHR12918">
    <property type="entry name" value="CYSTEINE DIOXYGENASE"/>
    <property type="match status" value="1"/>
</dbReference>
<dbReference type="InterPro" id="IPR014710">
    <property type="entry name" value="RmlC-like_jellyroll"/>
</dbReference>
<protein>
    <recommendedName>
        <fullName evidence="2 9">Cysteine dioxygenase</fullName>
        <ecNumber evidence="2 9">1.13.11.20</ecNumber>
    </recommendedName>
</protein>
<evidence type="ECO:0000256" key="2">
    <source>
        <dbReference type="ARBA" id="ARBA00013133"/>
    </source>
</evidence>
<keyword evidence="11" id="KW-1185">Reference proteome</keyword>
<feature type="binding site" evidence="8">
    <location>
        <position position="116"/>
    </location>
    <ligand>
        <name>Fe cation</name>
        <dbReference type="ChEBI" id="CHEBI:24875"/>
        <note>catalytic</note>
    </ligand>
</feature>
<keyword evidence="6 8" id="KW-0408">Iron</keyword>
<dbReference type="Proteomes" id="UP000247810">
    <property type="component" value="Unassembled WGS sequence"/>
</dbReference>
<dbReference type="GO" id="GO:0017172">
    <property type="term" value="F:cysteine dioxygenase activity"/>
    <property type="evidence" value="ECO:0007669"/>
    <property type="project" value="UniProtKB-UniRule"/>
</dbReference>
<dbReference type="GO" id="GO:0019448">
    <property type="term" value="P:L-cysteine catabolic process"/>
    <property type="evidence" value="ECO:0007669"/>
    <property type="project" value="TreeGrafter"/>
</dbReference>
<reference evidence="10 11" key="1">
    <citation type="submission" date="2018-02" db="EMBL/GenBank/DDBJ databases">
        <title>The genomes of Aspergillus section Nigri reveals drivers in fungal speciation.</title>
        <authorList>
            <consortium name="DOE Joint Genome Institute"/>
            <person name="Vesth T.C."/>
            <person name="Nybo J."/>
            <person name="Theobald S."/>
            <person name="Brandl J."/>
            <person name="Frisvad J.C."/>
            <person name="Nielsen K.F."/>
            <person name="Lyhne E.K."/>
            <person name="Kogle M.E."/>
            <person name="Kuo A."/>
            <person name="Riley R."/>
            <person name="Clum A."/>
            <person name="Nolan M."/>
            <person name="Lipzen A."/>
            <person name="Salamov A."/>
            <person name="Henrissat B."/>
            <person name="Wiebenga A."/>
            <person name="De vries R.P."/>
            <person name="Grigoriev I.V."/>
            <person name="Mortensen U.H."/>
            <person name="Andersen M.R."/>
            <person name="Baker S.E."/>
        </authorList>
    </citation>
    <scope>NUCLEOTIDE SEQUENCE [LARGE SCALE GENOMIC DNA]</scope>
    <source>
        <strain evidence="10 11">CBS 707.79</strain>
    </source>
</reference>
<feature type="binding site" evidence="8">
    <location>
        <position position="171"/>
    </location>
    <ligand>
        <name>Fe cation</name>
        <dbReference type="ChEBI" id="CHEBI:24875"/>
        <note>catalytic</note>
    </ligand>
</feature>
<dbReference type="AlphaFoldDB" id="A0A319DZA4"/>
<dbReference type="VEuPathDB" id="FungiDB:BO71DRAFT_439290"/>
<evidence type="ECO:0000313" key="10">
    <source>
        <dbReference type="EMBL" id="PYH96773.1"/>
    </source>
</evidence>
<dbReference type="STRING" id="1448320.A0A319DZA4"/>
<evidence type="ECO:0000256" key="7">
    <source>
        <dbReference type="PIRSR" id="PIRSR610300-50"/>
    </source>
</evidence>
<dbReference type="Pfam" id="PF05995">
    <property type="entry name" value="CDO_I"/>
    <property type="match status" value="1"/>
</dbReference>
<evidence type="ECO:0000256" key="9">
    <source>
        <dbReference type="RuleBase" id="RU366010"/>
    </source>
</evidence>
<keyword evidence="5 9" id="KW-0560">Oxidoreductase</keyword>
<organism evidence="10 11">
    <name type="scientific">Aspergillus ellipticus CBS 707.79</name>
    <dbReference type="NCBI Taxonomy" id="1448320"/>
    <lineage>
        <taxon>Eukaryota</taxon>
        <taxon>Fungi</taxon>
        <taxon>Dikarya</taxon>
        <taxon>Ascomycota</taxon>
        <taxon>Pezizomycotina</taxon>
        <taxon>Eurotiomycetes</taxon>
        <taxon>Eurotiomycetidae</taxon>
        <taxon>Eurotiales</taxon>
        <taxon>Aspergillaceae</taxon>
        <taxon>Aspergillus</taxon>
        <taxon>Aspergillus subgen. Circumdati</taxon>
    </lineage>
</organism>
<evidence type="ECO:0000256" key="3">
    <source>
        <dbReference type="ARBA" id="ARBA00022723"/>
    </source>
</evidence>
<dbReference type="InterPro" id="IPR011051">
    <property type="entry name" value="RmlC_Cupin_sf"/>
</dbReference>
<dbReference type="EMBL" id="KZ825833">
    <property type="protein sequence ID" value="PYH96773.1"/>
    <property type="molecule type" value="Genomic_DNA"/>
</dbReference>
<dbReference type="Gene3D" id="2.60.120.10">
    <property type="entry name" value="Jelly Rolls"/>
    <property type="match status" value="1"/>
</dbReference>
<evidence type="ECO:0000256" key="6">
    <source>
        <dbReference type="ARBA" id="ARBA00023004"/>
    </source>
</evidence>
<comment type="catalytic activity">
    <reaction evidence="9">
        <text>L-cysteine + O2 = 3-sulfino-L-alanine + H(+)</text>
        <dbReference type="Rhea" id="RHEA:20441"/>
        <dbReference type="ChEBI" id="CHEBI:15378"/>
        <dbReference type="ChEBI" id="CHEBI:15379"/>
        <dbReference type="ChEBI" id="CHEBI:35235"/>
        <dbReference type="ChEBI" id="CHEBI:61085"/>
        <dbReference type="EC" id="1.13.11.20"/>
    </reaction>
</comment>
<dbReference type="CDD" id="cd10548">
    <property type="entry name" value="cupin_CDO"/>
    <property type="match status" value="1"/>
</dbReference>
<evidence type="ECO:0000313" key="11">
    <source>
        <dbReference type="Proteomes" id="UP000247810"/>
    </source>
</evidence>
<comment type="similarity">
    <text evidence="1 9">Belongs to the cysteine dioxygenase family.</text>
</comment>
<evidence type="ECO:0000256" key="5">
    <source>
        <dbReference type="ARBA" id="ARBA00023002"/>
    </source>
</evidence>
<comment type="cofactor">
    <cofactor evidence="9">
        <name>Fe cation</name>
        <dbReference type="ChEBI" id="CHEBI:24875"/>
    </cofactor>
    <text evidence="9">Binds 1 Fe cation per subunit.</text>
</comment>
<feature type="cross-link" description="3'-(S-cysteinyl)-tyrosine (Cys-Tyr)" evidence="7">
    <location>
        <begin position="121"/>
        <end position="188"/>
    </location>
</feature>
<name>A0A319DZA4_9EURO</name>
<evidence type="ECO:0000256" key="1">
    <source>
        <dbReference type="ARBA" id="ARBA00006622"/>
    </source>
</evidence>
<dbReference type="GO" id="GO:0008198">
    <property type="term" value="F:ferrous iron binding"/>
    <property type="evidence" value="ECO:0007669"/>
    <property type="project" value="TreeGrafter"/>
</dbReference>
<dbReference type="PANTHER" id="PTHR12918:SF1">
    <property type="entry name" value="CYSTEINE DIOXYGENASE TYPE 1"/>
    <property type="match status" value="1"/>
</dbReference>
<dbReference type="OrthoDB" id="543511at2759"/>
<sequence length="215" mass="23860">MSSTVLAPAAASYTSSLSKDHVSLLGDNESYTFDQLVHDLKTYLGSSRGIAEEDVDHRVLMAFMSKYASNPSEWARFTRNDLSKNYTRNLVADINGRANLLVLVWNPQKGSPIHDHANAHCIMKILAGELNEVIYDMPDAAQDQAAPLTVKQETTYEADEVAYICDTIGLHRVMNPQTDQVAVSLHLYTPPNAADYGYHIYDRETGRSSHVLQAS</sequence>
<keyword evidence="3 8" id="KW-0479">Metal-binding</keyword>
<dbReference type="InterPro" id="IPR010300">
    <property type="entry name" value="CDO_1"/>
</dbReference>
<proteinExistence type="inferred from homology"/>
<dbReference type="EC" id="1.13.11.20" evidence="2 9"/>
<keyword evidence="4 9" id="KW-0223">Dioxygenase</keyword>
<accession>A0A319DZA4</accession>
<evidence type="ECO:0000256" key="8">
    <source>
        <dbReference type="PIRSR" id="PIRSR610300-51"/>
    </source>
</evidence>
<dbReference type="SUPFAM" id="SSF51182">
    <property type="entry name" value="RmlC-like cupins"/>
    <property type="match status" value="1"/>
</dbReference>
<gene>
    <name evidence="10" type="ORF">BO71DRAFT_439290</name>
</gene>
<keyword evidence="7" id="KW-0883">Thioether bond</keyword>
<feature type="binding site" evidence="8">
    <location>
        <position position="114"/>
    </location>
    <ligand>
        <name>Fe cation</name>
        <dbReference type="ChEBI" id="CHEBI:24875"/>
        <note>catalytic</note>
    </ligand>
</feature>
<evidence type="ECO:0000256" key="4">
    <source>
        <dbReference type="ARBA" id="ARBA00022964"/>
    </source>
</evidence>